<dbReference type="InterPro" id="IPR023006">
    <property type="entry name" value="YchJ-like"/>
</dbReference>
<dbReference type="PANTHER" id="PTHR33747">
    <property type="entry name" value="UPF0225 PROTEIN SCO1677"/>
    <property type="match status" value="1"/>
</dbReference>
<dbReference type="InterPro" id="IPR004027">
    <property type="entry name" value="SEC_C_motif"/>
</dbReference>
<dbReference type="PANTHER" id="PTHR33747:SF1">
    <property type="entry name" value="ADENYLATE CYCLASE-ASSOCIATED CAP C-TERMINAL DOMAIN-CONTAINING PROTEIN"/>
    <property type="match status" value="1"/>
</dbReference>
<gene>
    <name evidence="4" type="ORF">ACIKP9_04505</name>
</gene>
<name>A0ABW8GK55_9PROT</name>
<comment type="similarity">
    <text evidence="1 2">Belongs to the UPF0225 family.</text>
</comment>
<comment type="caution">
    <text evidence="4">The sequence shown here is derived from an EMBL/GenBank/DDBJ whole genome shotgun (WGS) entry which is preliminary data.</text>
</comment>
<keyword evidence="5" id="KW-1185">Reference proteome</keyword>
<dbReference type="Gene3D" id="3.10.450.50">
    <property type="match status" value="1"/>
</dbReference>
<dbReference type="Proteomes" id="UP001617669">
    <property type="component" value="Unassembled WGS sequence"/>
</dbReference>
<dbReference type="Pfam" id="PF02810">
    <property type="entry name" value="SEC-C"/>
    <property type="match status" value="1"/>
</dbReference>
<evidence type="ECO:0000313" key="5">
    <source>
        <dbReference type="Proteomes" id="UP001617669"/>
    </source>
</evidence>
<dbReference type="HAMAP" id="MF_00612">
    <property type="entry name" value="UPF0225"/>
    <property type="match status" value="1"/>
</dbReference>
<dbReference type="Pfam" id="PF17775">
    <property type="entry name" value="YchJ_M-like"/>
    <property type="match status" value="1"/>
</dbReference>
<reference evidence="4 5" key="1">
    <citation type="submission" date="2024-11" db="EMBL/GenBank/DDBJ databases">
        <authorList>
            <person name="Kaparullina E.N."/>
            <person name="Delegan Y.A."/>
            <person name="Doronina N.V."/>
        </authorList>
    </citation>
    <scope>NUCLEOTIDE SEQUENCE [LARGE SCALE GENOMIC DNA]</scope>
    <source>
        <strain evidence="4 5">7sh_L</strain>
    </source>
</reference>
<evidence type="ECO:0000256" key="1">
    <source>
        <dbReference type="ARBA" id="ARBA00010839"/>
    </source>
</evidence>
<dbReference type="InterPro" id="IPR032710">
    <property type="entry name" value="NTF2-like_dom_sf"/>
</dbReference>
<feature type="domain" description="YchJ-like middle NTF2-like" evidence="3">
    <location>
        <begin position="32"/>
        <end position="127"/>
    </location>
</feature>
<evidence type="ECO:0000259" key="3">
    <source>
        <dbReference type="Pfam" id="PF17775"/>
    </source>
</evidence>
<organism evidence="4 5">
    <name type="scientific">Methylobacillus methanolivorans</name>
    <dbReference type="NCBI Taxonomy" id="1848927"/>
    <lineage>
        <taxon>Bacteria</taxon>
        <taxon>Pseudomonadati</taxon>
        <taxon>Pseudomonadota</taxon>
        <taxon>Betaproteobacteria</taxon>
        <taxon>Nitrosomonadales</taxon>
        <taxon>Methylophilaceae</taxon>
        <taxon>Methylobacillus</taxon>
    </lineage>
</organism>
<dbReference type="EMBL" id="JBIWXY010000001">
    <property type="protein sequence ID" value="MFJ5445482.1"/>
    <property type="molecule type" value="Genomic_DNA"/>
</dbReference>
<proteinExistence type="inferred from homology"/>
<dbReference type="SUPFAM" id="SSF54427">
    <property type="entry name" value="NTF2-like"/>
    <property type="match status" value="1"/>
</dbReference>
<dbReference type="RefSeq" id="WP_400879846.1">
    <property type="nucleotide sequence ID" value="NZ_JBIWXY010000001.1"/>
</dbReference>
<protein>
    <recommendedName>
        <fullName evidence="2">UPF0225 protein ACIKP9_04505</fullName>
    </recommendedName>
</protein>
<accession>A0ABW8GK55</accession>
<dbReference type="InterPro" id="IPR048469">
    <property type="entry name" value="YchJ-like_M"/>
</dbReference>
<sequence>MKPSSVTCPCDSGAPYAACCQRWHSGQPAPDAKALMRSRYAAYVLGLTDYLLQTWQASTRPASLQDDEANAPPLKWLGLKVLHDEQIDNSNANVEFIARYKVNGKAEKLHERSRFVREQGQWWYVDGDFIES</sequence>
<evidence type="ECO:0000313" key="4">
    <source>
        <dbReference type="EMBL" id="MFJ5445482.1"/>
    </source>
</evidence>
<evidence type="ECO:0000256" key="2">
    <source>
        <dbReference type="HAMAP-Rule" id="MF_00612"/>
    </source>
</evidence>